<keyword evidence="2 6" id="KW-0812">Transmembrane</keyword>
<evidence type="ECO:0000313" key="8">
    <source>
        <dbReference type="Proteomes" id="UP000612746"/>
    </source>
</evidence>
<feature type="transmembrane region" description="Helical" evidence="6">
    <location>
        <begin position="41"/>
        <end position="63"/>
    </location>
</feature>
<protein>
    <recommendedName>
        <fullName evidence="9">COPI associated protein</fullName>
    </recommendedName>
</protein>
<dbReference type="PANTHER" id="PTHR28128">
    <property type="entry name" value="GOLGI APPARATUS MEMBRANE PROTEIN TVP15"/>
    <property type="match status" value="1"/>
</dbReference>
<comment type="caution">
    <text evidence="7">The sequence shown here is derived from an EMBL/GenBank/DDBJ whole genome shotgun (WGS) entry which is preliminary data.</text>
</comment>
<dbReference type="EMBL" id="JAEPRA010000003">
    <property type="protein sequence ID" value="KAG2187248.1"/>
    <property type="molecule type" value="Genomic_DNA"/>
</dbReference>
<evidence type="ECO:0000256" key="6">
    <source>
        <dbReference type="SAM" id="Phobius"/>
    </source>
</evidence>
<comment type="subcellular location">
    <subcellularLocation>
        <location evidence="1">Membrane</location>
        <topology evidence="1">Multi-pass membrane protein</topology>
    </subcellularLocation>
</comment>
<evidence type="ECO:0000313" key="7">
    <source>
        <dbReference type="EMBL" id="KAG2187248.1"/>
    </source>
</evidence>
<feature type="region of interest" description="Disordered" evidence="5">
    <location>
        <begin position="246"/>
        <end position="274"/>
    </location>
</feature>
<feature type="transmembrane region" description="Helical" evidence="6">
    <location>
        <begin position="100"/>
        <end position="123"/>
    </location>
</feature>
<evidence type="ECO:0008006" key="9">
    <source>
        <dbReference type="Google" id="ProtNLM"/>
    </source>
</evidence>
<dbReference type="Pfam" id="PF08507">
    <property type="entry name" value="COPI_assoc"/>
    <property type="match status" value="1"/>
</dbReference>
<evidence type="ECO:0000256" key="3">
    <source>
        <dbReference type="ARBA" id="ARBA00022989"/>
    </source>
</evidence>
<keyword evidence="8" id="KW-1185">Reference proteome</keyword>
<accession>A0A8H7Q7G0</accession>
<dbReference type="AlphaFoldDB" id="A0A8H7Q7G0"/>
<evidence type="ECO:0000256" key="2">
    <source>
        <dbReference type="ARBA" id="ARBA00022692"/>
    </source>
</evidence>
<feature type="transmembrane region" description="Helical" evidence="6">
    <location>
        <begin position="69"/>
        <end position="88"/>
    </location>
</feature>
<gene>
    <name evidence="7" type="ORF">INT44_004933</name>
</gene>
<organism evidence="7 8">
    <name type="scientific">Umbelopsis vinacea</name>
    <dbReference type="NCBI Taxonomy" id="44442"/>
    <lineage>
        <taxon>Eukaryota</taxon>
        <taxon>Fungi</taxon>
        <taxon>Fungi incertae sedis</taxon>
        <taxon>Mucoromycota</taxon>
        <taxon>Mucoromycotina</taxon>
        <taxon>Umbelopsidomycetes</taxon>
        <taxon>Umbelopsidales</taxon>
        <taxon>Umbelopsidaceae</taxon>
        <taxon>Umbelopsis</taxon>
    </lineage>
</organism>
<dbReference type="OrthoDB" id="423534at2759"/>
<dbReference type="PANTHER" id="PTHR28128:SF1">
    <property type="entry name" value="GOLGI APPARATUS MEMBRANE PROTEIN TVP15"/>
    <property type="match status" value="1"/>
</dbReference>
<feature type="transmembrane region" description="Helical" evidence="6">
    <location>
        <begin position="129"/>
        <end position="151"/>
    </location>
</feature>
<dbReference type="InterPro" id="IPR013714">
    <property type="entry name" value="Golgi_TVP15"/>
</dbReference>
<evidence type="ECO:0000256" key="5">
    <source>
        <dbReference type="SAM" id="MobiDB-lite"/>
    </source>
</evidence>
<keyword evidence="4 6" id="KW-0472">Membrane</keyword>
<name>A0A8H7Q7G0_9FUNG</name>
<feature type="transmembrane region" description="Helical" evidence="6">
    <location>
        <begin position="6"/>
        <end position="29"/>
    </location>
</feature>
<dbReference type="Proteomes" id="UP000612746">
    <property type="component" value="Unassembled WGS sequence"/>
</dbReference>
<evidence type="ECO:0000256" key="4">
    <source>
        <dbReference type="ARBA" id="ARBA00023136"/>
    </source>
</evidence>
<proteinExistence type="predicted"/>
<reference evidence="7" key="1">
    <citation type="submission" date="2020-12" db="EMBL/GenBank/DDBJ databases">
        <title>Metabolic potential, ecology and presence of endohyphal bacteria is reflected in genomic diversity of Mucoromycotina.</title>
        <authorList>
            <person name="Muszewska A."/>
            <person name="Okrasinska A."/>
            <person name="Steczkiewicz K."/>
            <person name="Drgas O."/>
            <person name="Orlowska M."/>
            <person name="Perlinska-Lenart U."/>
            <person name="Aleksandrzak-Piekarczyk T."/>
            <person name="Szatraj K."/>
            <person name="Zielenkiewicz U."/>
            <person name="Pilsyk S."/>
            <person name="Malc E."/>
            <person name="Mieczkowski P."/>
            <person name="Kruszewska J.S."/>
            <person name="Biernat P."/>
            <person name="Pawlowska J."/>
        </authorList>
    </citation>
    <scope>NUCLEOTIDE SEQUENCE</scope>
    <source>
        <strain evidence="7">WA0000051536</strain>
    </source>
</reference>
<sequence length="274" mass="30690">MWMSNHSLHIFVKTFLLFVHNSTPIFLDFKEMLSKTKIENVTCLALNFLNILLYLLVIAAACYKCINSNFSQIVLSIYGAIIAAALTINEIQSPLLTQEYFRFLCIYRGRGLIFFFFGCLVLGDQVLNIIVGTLTLSWGLFYIILSFIASIPPPNSLVINWQNWKDFSAEGLDLSRPRNSTLESVAAIQLKGPPRPSSSMAQPTISRVTNSYSLIEADMGDWRVDSDYGSVKEGVQYVTQPSSEYDGSFVSPVHSPRSSGLTSPHMGYSQGQRW</sequence>
<dbReference type="GO" id="GO:0016020">
    <property type="term" value="C:membrane"/>
    <property type="evidence" value="ECO:0007669"/>
    <property type="project" value="UniProtKB-SubCell"/>
</dbReference>
<keyword evidence="3 6" id="KW-1133">Transmembrane helix</keyword>
<evidence type="ECO:0000256" key="1">
    <source>
        <dbReference type="ARBA" id="ARBA00004141"/>
    </source>
</evidence>